<proteinExistence type="predicted"/>
<gene>
    <name evidence="2" type="ORF">RY831_05120</name>
</gene>
<dbReference type="RefSeq" id="WP_326505253.1">
    <property type="nucleotide sequence ID" value="NZ_JAWIIV010000003.1"/>
</dbReference>
<evidence type="ECO:0000313" key="2">
    <source>
        <dbReference type="EMBL" id="MEC4718517.1"/>
    </source>
</evidence>
<dbReference type="EMBL" id="JAWIIV010000003">
    <property type="protein sequence ID" value="MEC4718517.1"/>
    <property type="molecule type" value="Genomic_DNA"/>
</dbReference>
<organism evidence="2 3">
    <name type="scientific">Noviherbaspirillum album</name>
    <dbReference type="NCBI Taxonomy" id="3080276"/>
    <lineage>
        <taxon>Bacteria</taxon>
        <taxon>Pseudomonadati</taxon>
        <taxon>Pseudomonadota</taxon>
        <taxon>Betaproteobacteria</taxon>
        <taxon>Burkholderiales</taxon>
        <taxon>Oxalobacteraceae</taxon>
        <taxon>Noviherbaspirillum</taxon>
    </lineage>
</organism>
<evidence type="ECO:0000256" key="1">
    <source>
        <dbReference type="SAM" id="MobiDB-lite"/>
    </source>
</evidence>
<evidence type="ECO:0008006" key="4">
    <source>
        <dbReference type="Google" id="ProtNLM"/>
    </source>
</evidence>
<reference evidence="2 3" key="1">
    <citation type="submission" date="2023-10" db="EMBL/GenBank/DDBJ databases">
        <title>Noviherbaspirillum sp. CPCC 100848 genome assembly.</title>
        <authorList>
            <person name="Li X.Y."/>
            <person name="Fang X.M."/>
        </authorList>
    </citation>
    <scope>NUCLEOTIDE SEQUENCE [LARGE SCALE GENOMIC DNA]</scope>
    <source>
        <strain evidence="2 3">CPCC 100848</strain>
    </source>
</reference>
<comment type="caution">
    <text evidence="2">The sequence shown here is derived from an EMBL/GenBank/DDBJ whole genome shotgun (WGS) entry which is preliminary data.</text>
</comment>
<accession>A0ABU6J4F8</accession>
<evidence type="ECO:0000313" key="3">
    <source>
        <dbReference type="Proteomes" id="UP001352263"/>
    </source>
</evidence>
<feature type="region of interest" description="Disordered" evidence="1">
    <location>
        <begin position="26"/>
        <end position="45"/>
    </location>
</feature>
<name>A0ABU6J4F8_9BURK</name>
<sequence>MQDRRMNSGGTGTAASAFTRLMEKLTGKPAAELPKSGDDPDFGSKSIVDVTEALLRQLDK</sequence>
<keyword evidence="3" id="KW-1185">Reference proteome</keyword>
<protein>
    <recommendedName>
        <fullName evidence="4">Harpin HrpZ</fullName>
    </recommendedName>
</protein>
<dbReference type="Proteomes" id="UP001352263">
    <property type="component" value="Unassembled WGS sequence"/>
</dbReference>